<dbReference type="Pfam" id="PF02517">
    <property type="entry name" value="Rce1-like"/>
    <property type="match status" value="1"/>
</dbReference>
<evidence type="ECO:0000313" key="4">
    <source>
        <dbReference type="EMBL" id="KAF4717796.1"/>
    </source>
</evidence>
<name>A0A7J6RCM7_PEROL</name>
<feature type="compositionally biased region" description="Low complexity" evidence="1">
    <location>
        <begin position="353"/>
        <end position="362"/>
    </location>
</feature>
<gene>
    <name evidence="4" type="ORF">FOZ63_007319</name>
</gene>
<feature type="domain" description="CAAX prenyl protease 2/Lysostaphin resistance protein A-like" evidence="3">
    <location>
        <begin position="156"/>
        <end position="255"/>
    </location>
</feature>
<keyword evidence="2" id="KW-0472">Membrane</keyword>
<feature type="transmembrane region" description="Helical" evidence="2">
    <location>
        <begin position="191"/>
        <end position="216"/>
    </location>
</feature>
<dbReference type="EMBL" id="JABANO010026859">
    <property type="protein sequence ID" value="KAF4717796.1"/>
    <property type="molecule type" value="Genomic_DNA"/>
</dbReference>
<feature type="transmembrane region" description="Helical" evidence="2">
    <location>
        <begin position="88"/>
        <end position="105"/>
    </location>
</feature>
<dbReference type="InterPro" id="IPR003675">
    <property type="entry name" value="Rce1/LyrA-like_dom"/>
</dbReference>
<feature type="transmembrane region" description="Helical" evidence="2">
    <location>
        <begin position="126"/>
        <end position="147"/>
    </location>
</feature>
<reference evidence="4 5" key="1">
    <citation type="submission" date="2020-04" db="EMBL/GenBank/DDBJ databases">
        <title>Perkinsus olseni comparative genomics.</title>
        <authorList>
            <person name="Bogema D.R."/>
        </authorList>
    </citation>
    <scope>NUCLEOTIDE SEQUENCE [LARGE SCALE GENOMIC DNA]</scope>
    <source>
        <strain evidence="4 5">ATCC PRA-207</strain>
    </source>
</reference>
<evidence type="ECO:0000313" key="5">
    <source>
        <dbReference type="Proteomes" id="UP000553632"/>
    </source>
</evidence>
<proteinExistence type="predicted"/>
<feature type="compositionally biased region" description="Basic and acidic residues" evidence="1">
    <location>
        <begin position="322"/>
        <end position="331"/>
    </location>
</feature>
<keyword evidence="5" id="KW-1185">Reference proteome</keyword>
<feature type="region of interest" description="Disordered" evidence="1">
    <location>
        <begin position="305"/>
        <end position="362"/>
    </location>
</feature>
<protein>
    <recommendedName>
        <fullName evidence="3">CAAX prenyl protease 2/Lysostaphin resistance protein A-like domain-containing protein</fullName>
    </recommendedName>
</protein>
<feature type="transmembrane region" description="Helical" evidence="2">
    <location>
        <begin position="63"/>
        <end position="82"/>
    </location>
</feature>
<evidence type="ECO:0000259" key="3">
    <source>
        <dbReference type="Pfam" id="PF02517"/>
    </source>
</evidence>
<evidence type="ECO:0000256" key="2">
    <source>
        <dbReference type="SAM" id="Phobius"/>
    </source>
</evidence>
<organism evidence="4 5">
    <name type="scientific">Perkinsus olseni</name>
    <name type="common">Perkinsus atlanticus</name>
    <dbReference type="NCBI Taxonomy" id="32597"/>
    <lineage>
        <taxon>Eukaryota</taxon>
        <taxon>Sar</taxon>
        <taxon>Alveolata</taxon>
        <taxon>Perkinsozoa</taxon>
        <taxon>Perkinsea</taxon>
        <taxon>Perkinsida</taxon>
        <taxon>Perkinsidae</taxon>
        <taxon>Perkinsus</taxon>
    </lineage>
</organism>
<dbReference type="GO" id="GO:0004175">
    <property type="term" value="F:endopeptidase activity"/>
    <property type="evidence" value="ECO:0007669"/>
    <property type="project" value="UniProtKB-ARBA"/>
</dbReference>
<evidence type="ECO:0000256" key="1">
    <source>
        <dbReference type="SAM" id="MobiDB-lite"/>
    </source>
</evidence>
<dbReference type="GO" id="GO:0080120">
    <property type="term" value="P:CAAX-box protein maturation"/>
    <property type="evidence" value="ECO:0007669"/>
    <property type="project" value="UniProtKB-ARBA"/>
</dbReference>
<keyword evidence="2" id="KW-0812">Transmembrane</keyword>
<feature type="non-terminal residue" evidence="4">
    <location>
        <position position="1"/>
    </location>
</feature>
<dbReference type="Proteomes" id="UP000553632">
    <property type="component" value="Unassembled WGS sequence"/>
</dbReference>
<feature type="transmembrane region" description="Helical" evidence="2">
    <location>
        <begin position="24"/>
        <end position="42"/>
    </location>
</feature>
<keyword evidence="2" id="KW-1133">Transmembrane helix</keyword>
<comment type="caution">
    <text evidence="4">The sequence shown here is derived from an EMBL/GenBank/DDBJ whole genome shotgun (WGS) entry which is preliminary data.</text>
</comment>
<accession>A0A7J6RCM7</accession>
<dbReference type="AlphaFoldDB" id="A0A7J6RCM7"/>
<feature type="transmembrane region" description="Helical" evidence="2">
    <location>
        <begin position="159"/>
        <end position="179"/>
    </location>
</feature>
<sequence length="388" mass="41825">MTATPPEAQDAVNGSAVDAKVPSAPVYGFLGFSEWALVALLTRRGGKNKKKLGGMEPQQIQDLLASSVPVTLLIAGIELVFFHVSLRLFTRPVWMKILVTLAVLLQQRRQYRPDHAAQPWAVPSCGLHYVSLVLVLPLTISLVLTMLQVPDWSTVSWPMVFDIGLVIPAFEEVVYRLLILKGVLVQRLGSLSVISPAISICLAVGVESGLFASAHAGAGQEAWLVSFVAAVGLSLRFLSTDSLVEVALLHMLHNLHFCFDTQLGVGLSWWSHAAPFLLLVLVVERGGAPRHSSYVRQHLTMASVSVTSSAHTTPRGVPSSRKLAEDPRNGEVDNTDSSTSLPRIRQSAPELGQQPSALGAPQAPQSAAQAYANATGLKMLCMLYLTFD</sequence>